<evidence type="ECO:0000256" key="15">
    <source>
        <dbReference type="ARBA" id="ARBA00023170"/>
    </source>
</evidence>
<keyword evidence="9" id="KW-0677">Repeat</keyword>
<evidence type="ECO:0000256" key="16">
    <source>
        <dbReference type="ARBA" id="ARBA00047899"/>
    </source>
</evidence>
<evidence type="ECO:0000256" key="10">
    <source>
        <dbReference type="ARBA" id="ARBA00022741"/>
    </source>
</evidence>
<reference evidence="22 23" key="1">
    <citation type="submission" date="2024-04" db="EMBL/GenBank/DDBJ databases">
        <title>Genome assembly C_amara_ONT_v2.</title>
        <authorList>
            <person name="Yant L."/>
            <person name="Moore C."/>
            <person name="Slenker M."/>
        </authorList>
    </citation>
    <scope>NUCLEOTIDE SEQUENCE [LARGE SCALE GENOMIC DNA]</scope>
    <source>
        <tissue evidence="22">Leaf</tissue>
    </source>
</reference>
<feature type="binding site" evidence="18">
    <location>
        <position position="605"/>
    </location>
    <ligand>
        <name>ATP</name>
        <dbReference type="ChEBI" id="CHEBI:30616"/>
    </ligand>
</feature>
<evidence type="ECO:0000256" key="6">
    <source>
        <dbReference type="ARBA" id="ARBA00022679"/>
    </source>
</evidence>
<feature type="domain" description="Protein kinase" evidence="21">
    <location>
        <begin position="577"/>
        <end position="850"/>
    </location>
</feature>
<dbReference type="InterPro" id="IPR024788">
    <property type="entry name" value="Malectin-like_Carb-bd_dom"/>
</dbReference>
<organism evidence="22 23">
    <name type="scientific">Cardamine amara subsp. amara</name>
    <dbReference type="NCBI Taxonomy" id="228776"/>
    <lineage>
        <taxon>Eukaryota</taxon>
        <taxon>Viridiplantae</taxon>
        <taxon>Streptophyta</taxon>
        <taxon>Embryophyta</taxon>
        <taxon>Tracheophyta</taxon>
        <taxon>Spermatophyta</taxon>
        <taxon>Magnoliopsida</taxon>
        <taxon>eudicotyledons</taxon>
        <taxon>Gunneridae</taxon>
        <taxon>Pentapetalae</taxon>
        <taxon>rosids</taxon>
        <taxon>malvids</taxon>
        <taxon>Brassicales</taxon>
        <taxon>Brassicaceae</taxon>
        <taxon>Cardamineae</taxon>
        <taxon>Cardamine</taxon>
    </lineage>
</organism>
<keyword evidence="5" id="KW-0433">Leucine-rich repeat</keyword>
<dbReference type="InterPro" id="IPR011009">
    <property type="entry name" value="Kinase-like_dom_sf"/>
</dbReference>
<keyword evidence="4" id="KW-0597">Phosphoprotein</keyword>
<dbReference type="FunFam" id="3.80.10.10:FF:000129">
    <property type="entry name" value="Leucine-rich repeat receptor-like kinase"/>
    <property type="match status" value="1"/>
</dbReference>
<evidence type="ECO:0000256" key="7">
    <source>
        <dbReference type="ARBA" id="ARBA00022692"/>
    </source>
</evidence>
<evidence type="ECO:0000256" key="5">
    <source>
        <dbReference type="ARBA" id="ARBA00022614"/>
    </source>
</evidence>
<evidence type="ECO:0000256" key="13">
    <source>
        <dbReference type="ARBA" id="ARBA00022989"/>
    </source>
</evidence>
<dbReference type="EC" id="2.7.11.1" evidence="2"/>
<dbReference type="PROSITE" id="PS50011">
    <property type="entry name" value="PROTEIN_KINASE_DOM"/>
    <property type="match status" value="1"/>
</dbReference>
<dbReference type="SUPFAM" id="SSF56112">
    <property type="entry name" value="Protein kinase-like (PK-like)"/>
    <property type="match status" value="1"/>
</dbReference>
<dbReference type="Gene3D" id="1.10.510.10">
    <property type="entry name" value="Transferase(Phosphotransferase) domain 1"/>
    <property type="match status" value="1"/>
</dbReference>
<proteinExistence type="predicted"/>
<evidence type="ECO:0000256" key="18">
    <source>
        <dbReference type="PROSITE-ProRule" id="PRU10141"/>
    </source>
</evidence>
<keyword evidence="11" id="KW-0418">Kinase</keyword>
<keyword evidence="7 19" id="KW-0812">Transmembrane</keyword>
<name>A0ABD1AP29_CARAN</name>
<feature type="chain" id="PRO_5044870547" description="non-specific serine/threonine protein kinase" evidence="20">
    <location>
        <begin position="23"/>
        <end position="881"/>
    </location>
</feature>
<keyword evidence="12 18" id="KW-0067">ATP-binding</keyword>
<evidence type="ECO:0000256" key="14">
    <source>
        <dbReference type="ARBA" id="ARBA00023136"/>
    </source>
</evidence>
<comment type="subcellular location">
    <subcellularLocation>
        <location evidence="1">Membrane</location>
        <topology evidence="1">Single-pass membrane protein</topology>
    </subcellularLocation>
</comment>
<dbReference type="GO" id="GO:0016020">
    <property type="term" value="C:membrane"/>
    <property type="evidence" value="ECO:0007669"/>
    <property type="project" value="UniProtKB-SubCell"/>
</dbReference>
<evidence type="ECO:0000256" key="3">
    <source>
        <dbReference type="ARBA" id="ARBA00022527"/>
    </source>
</evidence>
<evidence type="ECO:0000313" key="22">
    <source>
        <dbReference type="EMBL" id="KAL1208518.1"/>
    </source>
</evidence>
<dbReference type="PROSITE" id="PS00108">
    <property type="entry name" value="PROTEIN_KINASE_ST"/>
    <property type="match status" value="1"/>
</dbReference>
<dbReference type="InterPro" id="IPR001611">
    <property type="entry name" value="Leu-rich_rpt"/>
</dbReference>
<dbReference type="AlphaFoldDB" id="A0ABD1AP29"/>
<evidence type="ECO:0000256" key="2">
    <source>
        <dbReference type="ARBA" id="ARBA00012513"/>
    </source>
</evidence>
<keyword evidence="14 19" id="KW-0472">Membrane</keyword>
<feature type="transmembrane region" description="Helical" evidence="19">
    <location>
        <begin position="511"/>
        <end position="535"/>
    </location>
</feature>
<protein>
    <recommendedName>
        <fullName evidence="2">non-specific serine/threonine protein kinase</fullName>
        <ecNumber evidence="2">2.7.11.1</ecNumber>
    </recommendedName>
</protein>
<keyword evidence="10 18" id="KW-0547">Nucleotide-binding</keyword>
<dbReference type="PROSITE" id="PS00107">
    <property type="entry name" value="PROTEIN_KINASE_ATP"/>
    <property type="match status" value="1"/>
</dbReference>
<evidence type="ECO:0000256" key="19">
    <source>
        <dbReference type="SAM" id="Phobius"/>
    </source>
</evidence>
<dbReference type="Proteomes" id="UP001558713">
    <property type="component" value="Unassembled WGS sequence"/>
</dbReference>
<evidence type="ECO:0000256" key="1">
    <source>
        <dbReference type="ARBA" id="ARBA00004167"/>
    </source>
</evidence>
<dbReference type="InterPro" id="IPR008271">
    <property type="entry name" value="Ser/Thr_kinase_AS"/>
</dbReference>
<sequence>MESSLVLFVVLISLAIIHIVQAQDQLGFISLDCGLPASEPSRYKETYTGLWFSSDREFIQSGKTGRIKKNQEKKLLKPYTTLRYFPDGIRNCYNLTVEKGRKYLIRAYFFYENYDGLNINPKFDLYLGPNPWTTIDLQKQVNGARPEILHIPTSNSLQICLVKNGTTTPLISTLELRPMGNDSYNTESGSLSLFFSKYINRSASFLRYPNDVYDRIWDAYFQTEWTQISTALEVNNSNNYDPPKDALKSAAKPTNASAPLTIKWKSINPNDNYYVYRHFSEIQELQANETREFIMLWNGEVMSPDPIIPPKLGMTTIFSKSPRTCDGGECSFQLTRTKRSTLPPLLNAFELYSVIQFPQSETDERDGMFYVVAIKDIEATYGLSIISWQGDPCVPLRLMWEGLNCSNTDISTPPRITTLNLSSSGLTGTIAAAIQNLSKLERLDLSNNSLTGEVPEFLGNMKSLSVINLSGNNINGSIPQALQKKGLELSLEGNPRLCVSDSCIKPHKKKVLVPIVASVASAAIVIAVLILFLVLRKKRSTIVEGLHQSPRTSTVNVTFADKKSKRFTYSDLIKMTNNFQSVLGKGGFGMVYHGTVNGSEQVAVKVLSRSSTQGYKEFKAEVDLLLRVHHTNLVSLVGYCYEGDHLALIYEFLPNGDLKQHLSGKGGRSIINWSTRLRIALEAALGLEYLHIGCIPPMVHRDIKTANILLDENFKAKLADFGLSRSFQVGDKSQDSTVIAGTRGYLDPEYNHSGRLNEKSDVYSFGIVLLEMITNQPVINRASENSHITQWVGFKVNRGDIVEIMDPNLCKDYDSNSAWRALELAMSCANPSSSKRPFMSQVINDLKECIVCENSRISKNRGLESEEMNISFDTSVVPMAR</sequence>
<dbReference type="EMBL" id="JBANAX010000447">
    <property type="protein sequence ID" value="KAL1208518.1"/>
    <property type="molecule type" value="Genomic_DNA"/>
</dbReference>
<accession>A0ABD1AP29</accession>
<evidence type="ECO:0000256" key="20">
    <source>
        <dbReference type="SAM" id="SignalP"/>
    </source>
</evidence>
<keyword evidence="23" id="KW-1185">Reference proteome</keyword>
<evidence type="ECO:0000256" key="17">
    <source>
        <dbReference type="ARBA" id="ARBA00048679"/>
    </source>
</evidence>
<comment type="catalytic activity">
    <reaction evidence="17">
        <text>L-seryl-[protein] + ATP = O-phospho-L-seryl-[protein] + ADP + H(+)</text>
        <dbReference type="Rhea" id="RHEA:17989"/>
        <dbReference type="Rhea" id="RHEA-COMP:9863"/>
        <dbReference type="Rhea" id="RHEA-COMP:11604"/>
        <dbReference type="ChEBI" id="CHEBI:15378"/>
        <dbReference type="ChEBI" id="CHEBI:29999"/>
        <dbReference type="ChEBI" id="CHEBI:30616"/>
        <dbReference type="ChEBI" id="CHEBI:83421"/>
        <dbReference type="ChEBI" id="CHEBI:456216"/>
        <dbReference type="EC" id="2.7.11.1"/>
    </reaction>
</comment>
<dbReference type="Gene3D" id="3.30.200.20">
    <property type="entry name" value="Phosphorylase Kinase, domain 1"/>
    <property type="match status" value="1"/>
</dbReference>
<dbReference type="InterPro" id="IPR000719">
    <property type="entry name" value="Prot_kinase_dom"/>
</dbReference>
<keyword evidence="13 19" id="KW-1133">Transmembrane helix</keyword>
<dbReference type="Gene3D" id="3.80.10.10">
    <property type="entry name" value="Ribonuclease Inhibitor"/>
    <property type="match status" value="1"/>
</dbReference>
<keyword evidence="6" id="KW-0808">Transferase</keyword>
<dbReference type="InterPro" id="IPR001245">
    <property type="entry name" value="Ser-Thr/Tyr_kinase_cat_dom"/>
</dbReference>
<evidence type="ECO:0000259" key="21">
    <source>
        <dbReference type="PROSITE" id="PS50011"/>
    </source>
</evidence>
<evidence type="ECO:0000256" key="12">
    <source>
        <dbReference type="ARBA" id="ARBA00022840"/>
    </source>
</evidence>
<evidence type="ECO:0000256" key="8">
    <source>
        <dbReference type="ARBA" id="ARBA00022729"/>
    </source>
</evidence>
<keyword evidence="3" id="KW-0723">Serine/threonine-protein kinase</keyword>
<dbReference type="SMART" id="SM00220">
    <property type="entry name" value="S_TKc"/>
    <property type="match status" value="1"/>
</dbReference>
<keyword evidence="8 20" id="KW-0732">Signal</keyword>
<evidence type="ECO:0000256" key="4">
    <source>
        <dbReference type="ARBA" id="ARBA00022553"/>
    </source>
</evidence>
<keyword evidence="15" id="KW-0675">Receptor</keyword>
<evidence type="ECO:0000256" key="11">
    <source>
        <dbReference type="ARBA" id="ARBA00022777"/>
    </source>
</evidence>
<dbReference type="GO" id="GO:0004674">
    <property type="term" value="F:protein serine/threonine kinase activity"/>
    <property type="evidence" value="ECO:0007669"/>
    <property type="project" value="UniProtKB-KW"/>
</dbReference>
<comment type="catalytic activity">
    <reaction evidence="16">
        <text>L-threonyl-[protein] + ATP = O-phospho-L-threonyl-[protein] + ADP + H(+)</text>
        <dbReference type="Rhea" id="RHEA:46608"/>
        <dbReference type="Rhea" id="RHEA-COMP:11060"/>
        <dbReference type="Rhea" id="RHEA-COMP:11605"/>
        <dbReference type="ChEBI" id="CHEBI:15378"/>
        <dbReference type="ChEBI" id="CHEBI:30013"/>
        <dbReference type="ChEBI" id="CHEBI:30616"/>
        <dbReference type="ChEBI" id="CHEBI:61977"/>
        <dbReference type="ChEBI" id="CHEBI:456216"/>
        <dbReference type="EC" id="2.7.11.1"/>
    </reaction>
</comment>
<dbReference type="PANTHER" id="PTHR45631">
    <property type="entry name" value="OS07G0107800 PROTEIN-RELATED"/>
    <property type="match status" value="1"/>
</dbReference>
<dbReference type="CDD" id="cd14066">
    <property type="entry name" value="STKc_IRAK"/>
    <property type="match status" value="1"/>
</dbReference>
<dbReference type="Pfam" id="PF13855">
    <property type="entry name" value="LRR_8"/>
    <property type="match status" value="1"/>
</dbReference>
<dbReference type="PANTHER" id="PTHR45631:SF57">
    <property type="entry name" value="LEUCINE-RICH REPEAT PROTEIN KINASE FAMILY PROTEIN"/>
    <property type="match status" value="1"/>
</dbReference>
<dbReference type="InterPro" id="IPR017441">
    <property type="entry name" value="Protein_kinase_ATP_BS"/>
</dbReference>
<dbReference type="Pfam" id="PF07714">
    <property type="entry name" value="PK_Tyr_Ser-Thr"/>
    <property type="match status" value="1"/>
</dbReference>
<evidence type="ECO:0000313" key="23">
    <source>
        <dbReference type="Proteomes" id="UP001558713"/>
    </source>
</evidence>
<gene>
    <name evidence="22" type="ORF">V5N11_008000</name>
</gene>
<comment type="caution">
    <text evidence="22">The sequence shown here is derived from an EMBL/GenBank/DDBJ whole genome shotgun (WGS) entry which is preliminary data.</text>
</comment>
<evidence type="ECO:0000256" key="9">
    <source>
        <dbReference type="ARBA" id="ARBA00022737"/>
    </source>
</evidence>
<dbReference type="GO" id="GO:0005524">
    <property type="term" value="F:ATP binding"/>
    <property type="evidence" value="ECO:0007669"/>
    <property type="project" value="UniProtKB-UniRule"/>
</dbReference>
<dbReference type="FunFam" id="3.30.200.20:FF:000394">
    <property type="entry name" value="Leucine-rich repeat receptor-like protein kinase"/>
    <property type="match status" value="1"/>
</dbReference>
<dbReference type="InterPro" id="IPR032675">
    <property type="entry name" value="LRR_dom_sf"/>
</dbReference>
<dbReference type="Pfam" id="PF12819">
    <property type="entry name" value="Malectin_like"/>
    <property type="match status" value="1"/>
</dbReference>
<feature type="signal peptide" evidence="20">
    <location>
        <begin position="1"/>
        <end position="22"/>
    </location>
</feature>
<dbReference type="SUPFAM" id="SSF52058">
    <property type="entry name" value="L domain-like"/>
    <property type="match status" value="1"/>
</dbReference>
<dbReference type="FunFam" id="1.10.510.10:FF:000146">
    <property type="entry name" value="LRR receptor-like serine/threonine-protein kinase IOS1"/>
    <property type="match status" value="1"/>
</dbReference>